<evidence type="ECO:0000313" key="2">
    <source>
        <dbReference type="Proteomes" id="UP000053157"/>
    </source>
</evidence>
<organism evidence="1 2">
    <name type="scientific">Haloferax profundi</name>
    <dbReference type="NCBI Taxonomy" id="1544718"/>
    <lineage>
        <taxon>Archaea</taxon>
        <taxon>Methanobacteriati</taxon>
        <taxon>Methanobacteriota</taxon>
        <taxon>Stenosarchaea group</taxon>
        <taxon>Halobacteria</taxon>
        <taxon>Halobacteriales</taxon>
        <taxon>Haloferacaceae</taxon>
        <taxon>Haloferax</taxon>
    </lineage>
</organism>
<gene>
    <name evidence="1" type="ORF">AUR66_18290</name>
</gene>
<comment type="caution">
    <text evidence="1">The sequence shown here is derived from an EMBL/GenBank/DDBJ whole genome shotgun (WGS) entry which is preliminary data.</text>
</comment>
<reference evidence="1 2" key="1">
    <citation type="submission" date="2015-12" db="EMBL/GenBank/DDBJ databases">
        <title>Haloferax profundi sp. nov. isolated from the Discovery deep brine-seawater interface in the Red Sea.</title>
        <authorList>
            <person name="Zhang G."/>
            <person name="Stingl U."/>
            <person name="Rashid M."/>
        </authorList>
    </citation>
    <scope>NUCLEOTIDE SEQUENCE [LARGE SCALE GENOMIC DNA]</scope>
    <source>
        <strain evidence="1 2">SB29</strain>
    </source>
</reference>
<proteinExistence type="predicted"/>
<dbReference type="Proteomes" id="UP000053157">
    <property type="component" value="Unassembled WGS sequence"/>
</dbReference>
<dbReference type="AlphaFoldDB" id="A0A0W1RXE5"/>
<protein>
    <submittedName>
        <fullName evidence="1">Uncharacterized protein</fullName>
    </submittedName>
</protein>
<evidence type="ECO:0000313" key="1">
    <source>
        <dbReference type="EMBL" id="KTG18249.1"/>
    </source>
</evidence>
<keyword evidence="2" id="KW-1185">Reference proteome</keyword>
<dbReference type="EMBL" id="LOPV01000470">
    <property type="protein sequence ID" value="KTG18249.1"/>
    <property type="molecule type" value="Genomic_DNA"/>
</dbReference>
<accession>A0A0W1RXE5</accession>
<sequence length="108" mass="11644">MSSQFSTLSAPDKLEPLPTVVEAAAKDESAIADTVVTADEATITFVEDATRDDVRSALSALDVEGLTKDGRLAELSFNPVRLARNRLRLDETRAAHFVARCDVVPVTD</sequence>
<name>A0A0W1RXE5_9EURY</name>
<dbReference type="RefSeq" id="WP_058573156.1">
    <property type="nucleotide sequence ID" value="NZ_LOPV01000470.1"/>
</dbReference>